<comment type="similarity">
    <text evidence="1">Belongs to the BioY family.</text>
</comment>
<evidence type="ECO:0000256" key="1">
    <source>
        <dbReference type="PIRNR" id="PIRNR016661"/>
    </source>
</evidence>
<dbReference type="GO" id="GO:0005886">
    <property type="term" value="C:plasma membrane"/>
    <property type="evidence" value="ECO:0007669"/>
    <property type="project" value="UniProtKB-SubCell"/>
</dbReference>
<dbReference type="InterPro" id="IPR003784">
    <property type="entry name" value="BioY"/>
</dbReference>
<dbReference type="Gene3D" id="1.10.1760.20">
    <property type="match status" value="1"/>
</dbReference>
<keyword evidence="2" id="KW-1133">Transmembrane helix</keyword>
<accession>A0ABD5Y8N3</accession>
<dbReference type="GO" id="GO:0015225">
    <property type="term" value="F:biotin transmembrane transporter activity"/>
    <property type="evidence" value="ECO:0007669"/>
    <property type="project" value="UniProtKB-UniRule"/>
</dbReference>
<feature type="transmembrane region" description="Helical" evidence="2">
    <location>
        <begin position="87"/>
        <end position="115"/>
    </location>
</feature>
<dbReference type="PANTHER" id="PTHR34295:SF1">
    <property type="entry name" value="BIOTIN TRANSPORTER BIOY"/>
    <property type="match status" value="1"/>
</dbReference>
<feature type="transmembrane region" description="Helical" evidence="2">
    <location>
        <begin position="127"/>
        <end position="155"/>
    </location>
</feature>
<dbReference type="Pfam" id="PF02632">
    <property type="entry name" value="BioY"/>
    <property type="match status" value="1"/>
</dbReference>
<name>A0ABD5Y8N3_9EURY</name>
<sequence length="194" mass="18987">MATNTESVELVGDEAATNLARAALFAALVGAFAYVSFPFPLSPAPVTLQVLGVFLAGIYLGPVWGGAALAFYLLAGALGAPVFANGSAGVGVLVGSTAGYLWSYPIAAALVGAVVHRGTDLRDLDAVGVGTLVGATAAGVVVIYAFGVVGLAVVLPELTLAEAFVTGAAVFLPAEAAKVAAAVGVVRSDAIAAA</sequence>
<keyword evidence="4" id="KW-1185">Reference proteome</keyword>
<evidence type="ECO:0000313" key="3">
    <source>
        <dbReference type="EMBL" id="MFC7185823.1"/>
    </source>
</evidence>
<organism evidence="3 4">
    <name type="scientific">Halorubrum yunnanense</name>
    <dbReference type="NCBI Taxonomy" id="1526162"/>
    <lineage>
        <taxon>Archaea</taxon>
        <taxon>Methanobacteriati</taxon>
        <taxon>Methanobacteriota</taxon>
        <taxon>Stenosarchaea group</taxon>
        <taxon>Halobacteria</taxon>
        <taxon>Halobacteriales</taxon>
        <taxon>Haloferacaceae</taxon>
        <taxon>Halorubrum</taxon>
    </lineage>
</organism>
<comment type="subcellular location">
    <subcellularLocation>
        <location evidence="1">Cell membrane</location>
        <topology evidence="1">Multi-pass membrane protein</topology>
    </subcellularLocation>
</comment>
<dbReference type="RefSeq" id="WP_267662807.1">
    <property type="nucleotide sequence ID" value="NZ_JAODIX010000011.1"/>
</dbReference>
<reference evidence="3 4" key="1">
    <citation type="journal article" date="2019" name="Int. J. Syst. Evol. Microbiol.">
        <title>The Global Catalogue of Microorganisms (GCM) 10K type strain sequencing project: providing services to taxonomists for standard genome sequencing and annotation.</title>
        <authorList>
            <consortium name="The Broad Institute Genomics Platform"/>
            <consortium name="The Broad Institute Genome Sequencing Center for Infectious Disease"/>
            <person name="Wu L."/>
            <person name="Ma J."/>
        </authorList>
    </citation>
    <scope>NUCLEOTIDE SEQUENCE [LARGE SCALE GENOMIC DNA]</scope>
    <source>
        <strain evidence="3 4">Q85</strain>
    </source>
</reference>
<gene>
    <name evidence="3" type="ORF">ACFQMK_02740</name>
</gene>
<keyword evidence="1" id="KW-0813">Transport</keyword>
<dbReference type="AlphaFoldDB" id="A0ABD5Y8N3"/>
<dbReference type="EMBL" id="JBHSZZ010000011">
    <property type="protein sequence ID" value="MFC7185823.1"/>
    <property type="molecule type" value="Genomic_DNA"/>
</dbReference>
<proteinExistence type="inferred from homology"/>
<feature type="transmembrane region" description="Helical" evidence="2">
    <location>
        <begin position="51"/>
        <end position="75"/>
    </location>
</feature>
<evidence type="ECO:0000256" key="2">
    <source>
        <dbReference type="SAM" id="Phobius"/>
    </source>
</evidence>
<evidence type="ECO:0000313" key="4">
    <source>
        <dbReference type="Proteomes" id="UP001596390"/>
    </source>
</evidence>
<feature type="transmembrane region" description="Helical" evidence="2">
    <location>
        <begin position="20"/>
        <end position="39"/>
    </location>
</feature>
<protein>
    <submittedName>
        <fullName evidence="3">Biotin transporter BioY</fullName>
    </submittedName>
</protein>
<dbReference type="Proteomes" id="UP001596390">
    <property type="component" value="Unassembled WGS sequence"/>
</dbReference>
<dbReference type="PIRSF" id="PIRSF016661">
    <property type="entry name" value="BioY"/>
    <property type="match status" value="1"/>
</dbReference>
<keyword evidence="2" id="KW-0812">Transmembrane</keyword>
<keyword evidence="1" id="KW-1003">Cell membrane</keyword>
<comment type="caution">
    <text evidence="3">The sequence shown here is derived from an EMBL/GenBank/DDBJ whole genome shotgun (WGS) entry which is preliminary data.</text>
</comment>
<dbReference type="PANTHER" id="PTHR34295">
    <property type="entry name" value="BIOTIN TRANSPORTER BIOY"/>
    <property type="match status" value="1"/>
</dbReference>
<keyword evidence="1 2" id="KW-0472">Membrane</keyword>